<feature type="domain" description="Immunoglobulin C1-set" evidence="4">
    <location>
        <begin position="161"/>
        <end position="226"/>
    </location>
</feature>
<dbReference type="PROSITE" id="PS00290">
    <property type="entry name" value="IG_MHC"/>
    <property type="match status" value="1"/>
</dbReference>
<evidence type="ECO:0000256" key="2">
    <source>
        <dbReference type="ARBA" id="ARBA00023319"/>
    </source>
</evidence>
<keyword evidence="3" id="KW-0812">Transmembrane</keyword>
<protein>
    <recommendedName>
        <fullName evidence="4">Immunoglobulin C1-set domain-containing protein</fullName>
    </recommendedName>
</protein>
<dbReference type="Gene3D" id="2.60.40.10">
    <property type="entry name" value="Immunoglobulins"/>
    <property type="match status" value="1"/>
</dbReference>
<reference evidence="5" key="1">
    <citation type="journal article" date="2014" name="Nat. Commun.">
        <title>The rainbow trout genome provides novel insights into evolution after whole-genome duplication in vertebrates.</title>
        <authorList>
            <person name="Berthelot C."/>
            <person name="Brunet F."/>
            <person name="Chalopin D."/>
            <person name="Juanchich A."/>
            <person name="Bernard M."/>
            <person name="Noel B."/>
            <person name="Bento P."/>
            <person name="Da Silva C."/>
            <person name="Labadie K."/>
            <person name="Alberti A."/>
            <person name="Aury J.M."/>
            <person name="Louis A."/>
            <person name="Dehais P."/>
            <person name="Bardou P."/>
            <person name="Montfort J."/>
            <person name="Klopp C."/>
            <person name="Cabau C."/>
            <person name="Gaspin C."/>
            <person name="Thorgaard G.H."/>
            <person name="Boussaha M."/>
            <person name="Quillet E."/>
            <person name="Guyomard R."/>
            <person name="Galiana D."/>
            <person name="Bobe J."/>
            <person name="Volff J.N."/>
            <person name="Genet C."/>
            <person name="Wincker P."/>
            <person name="Jaillon O."/>
            <person name="Roest Crollius H."/>
            <person name="Guiguen Y."/>
        </authorList>
    </citation>
    <scope>NUCLEOTIDE SEQUENCE [LARGE SCALE GENOMIC DNA]</scope>
</reference>
<dbReference type="Gene3D" id="3.30.500.10">
    <property type="entry name" value="MHC class I-like antigen recognition-like"/>
    <property type="match status" value="1"/>
</dbReference>
<dbReference type="PANTHER" id="PTHR16675">
    <property type="entry name" value="MHC CLASS I-RELATED"/>
    <property type="match status" value="1"/>
</dbReference>
<evidence type="ECO:0000259" key="4">
    <source>
        <dbReference type="SMART" id="SM00407"/>
    </source>
</evidence>
<keyword evidence="3" id="KW-0472">Membrane</keyword>
<keyword evidence="1" id="KW-0325">Glycoprotein</keyword>
<evidence type="ECO:0000256" key="1">
    <source>
        <dbReference type="ARBA" id="ARBA00023180"/>
    </source>
</evidence>
<dbReference type="InterPro" id="IPR050208">
    <property type="entry name" value="MHC_class-I_related"/>
</dbReference>
<dbReference type="InterPro" id="IPR013783">
    <property type="entry name" value="Ig-like_fold"/>
</dbReference>
<dbReference type="InterPro" id="IPR036179">
    <property type="entry name" value="Ig-like_dom_sf"/>
</dbReference>
<dbReference type="GO" id="GO:0006955">
    <property type="term" value="P:immune response"/>
    <property type="evidence" value="ECO:0007669"/>
    <property type="project" value="TreeGrafter"/>
</dbReference>
<proteinExistence type="predicted"/>
<dbReference type="AlphaFoldDB" id="A0A060Z2K4"/>
<keyword evidence="2" id="KW-0393">Immunoglobulin domain</keyword>
<feature type="transmembrane region" description="Helical" evidence="3">
    <location>
        <begin position="243"/>
        <end position="262"/>
    </location>
</feature>
<gene>
    <name evidence="5" type="ORF">GSONMT00037137001</name>
</gene>
<dbReference type="EMBL" id="FR923518">
    <property type="protein sequence ID" value="CDQ95979.1"/>
    <property type="molecule type" value="Genomic_DNA"/>
</dbReference>
<evidence type="ECO:0000313" key="6">
    <source>
        <dbReference type="Proteomes" id="UP000193380"/>
    </source>
</evidence>
<reference evidence="5" key="2">
    <citation type="submission" date="2014-03" db="EMBL/GenBank/DDBJ databases">
        <authorList>
            <person name="Genoscope - CEA"/>
        </authorList>
    </citation>
    <scope>NUCLEOTIDE SEQUENCE</scope>
</reference>
<evidence type="ECO:0000256" key="3">
    <source>
        <dbReference type="SAM" id="Phobius"/>
    </source>
</evidence>
<dbReference type="PaxDb" id="8022-A0A060Z2K4"/>
<dbReference type="STRING" id="8022.A0A060Z2K4"/>
<dbReference type="InterPro" id="IPR003597">
    <property type="entry name" value="Ig_C1-set"/>
</dbReference>
<keyword evidence="3" id="KW-1133">Transmembrane helix</keyword>
<sequence>MKHLIYSGLPTYKIRDDEAQDGAYVFGIIYQSIKERSFQLKHHLNLTRGVQVQQRIAGCEMLNNGELMIMSKNTFNAVFVDHEIYYNMTHFTYNSGKLLPEWDAMRREYLKTLFGNVLLPICIRTLKTILKREKNIVMRKTQVDKERGFWRAQGELPGVWFYPRHINLTLLRDGQPVAEQELTGGEVLPSGDGTYQLRKRLEVSTEELKKRHNYTCTASHLSLDNKLDVSWESGAERVHLSTLSALLVMLLVVILLGIFICVKRRRRSASQALEMNHSSDSAT</sequence>
<dbReference type="Pfam" id="PF07654">
    <property type="entry name" value="C1-set"/>
    <property type="match status" value="1"/>
</dbReference>
<dbReference type="GO" id="GO:0005615">
    <property type="term" value="C:extracellular space"/>
    <property type="evidence" value="ECO:0007669"/>
    <property type="project" value="TreeGrafter"/>
</dbReference>
<dbReference type="SUPFAM" id="SSF48726">
    <property type="entry name" value="Immunoglobulin"/>
    <property type="match status" value="1"/>
</dbReference>
<accession>A0A060Z2K4</accession>
<name>A0A060Z2K4_ONCMY</name>
<dbReference type="InterPro" id="IPR037055">
    <property type="entry name" value="MHC_I-like_Ag-recog_sf"/>
</dbReference>
<dbReference type="SMART" id="SM00407">
    <property type="entry name" value="IGc1"/>
    <property type="match status" value="1"/>
</dbReference>
<dbReference type="InterPro" id="IPR011162">
    <property type="entry name" value="MHC_I/II-like_Ag-recog"/>
</dbReference>
<dbReference type="InterPro" id="IPR003006">
    <property type="entry name" value="Ig/MHC_CS"/>
</dbReference>
<organism evidence="5 6">
    <name type="scientific">Oncorhynchus mykiss</name>
    <name type="common">Rainbow trout</name>
    <name type="synonym">Salmo gairdneri</name>
    <dbReference type="NCBI Taxonomy" id="8022"/>
    <lineage>
        <taxon>Eukaryota</taxon>
        <taxon>Metazoa</taxon>
        <taxon>Chordata</taxon>
        <taxon>Craniata</taxon>
        <taxon>Vertebrata</taxon>
        <taxon>Euteleostomi</taxon>
        <taxon>Actinopterygii</taxon>
        <taxon>Neopterygii</taxon>
        <taxon>Teleostei</taxon>
        <taxon>Protacanthopterygii</taxon>
        <taxon>Salmoniformes</taxon>
        <taxon>Salmonidae</taxon>
        <taxon>Salmoninae</taxon>
        <taxon>Oncorhynchus</taxon>
    </lineage>
</organism>
<dbReference type="Proteomes" id="UP000193380">
    <property type="component" value="Unassembled WGS sequence"/>
</dbReference>
<dbReference type="PANTHER" id="PTHR16675:SF191">
    <property type="entry name" value="CLASS I HISTOCOMPATIBILITY ANTIGEN, F10 ALPHA CHAIN-LIKE-RELATED"/>
    <property type="match status" value="1"/>
</dbReference>
<dbReference type="GO" id="GO:0009897">
    <property type="term" value="C:external side of plasma membrane"/>
    <property type="evidence" value="ECO:0007669"/>
    <property type="project" value="TreeGrafter"/>
</dbReference>
<dbReference type="SUPFAM" id="SSF54452">
    <property type="entry name" value="MHC antigen-recognition domain"/>
    <property type="match status" value="1"/>
</dbReference>
<evidence type="ECO:0000313" key="5">
    <source>
        <dbReference type="EMBL" id="CDQ95979.1"/>
    </source>
</evidence>